<sequence length="757" mass="83074">MASTVDQQHPFQAGPPPLSAGDHESRDYYAHQHASRPTLNQTSYLTPYLGFRARLSQIVLNRWTILLLLVLVRLLFAIASSNESLNSAQREALSACTQVEKLGSSMASMPHYMASGVNEMTASGVEKAVNGLMSMLEMSVTGVEEIILFVIHMLTSTYLCLITLAVRGSLGAAVEVGQEMVKLLEETVKEVSDGIGNATKSVNEGIDKLIGSLNDLPFVPDFDKPQINLDDQINKLKELKAPPQIQEGLQKLNQSIPTFDEVQNFTDNIIRMPFEEVKKLIRENLDKYQFDRAVLPVPQKEQLNFCAEGNSIHNFFQDLFEMAAQAKKIALGVLIVAAILIIIPMAWQEYRRYRKMEEHSHLFANGHDAMDVVYLASRPHSSSWGLWLGQRFGSAYRQTAARWAFAYATSVPMLFILSLAVAGLFSCCCQYLLVKGIQAKVPELTNQVAGFAEKVITSLDGASMSWSDGVNGAIADMNADINDEVFGWVNTTTTSVNDTLNAFVEKMSGALEDTFGGTPLHEPIKEVLNCLIGLKIASFQKGLTWVKENAHVNFPGVANDTFSLGALAQLSDSSSAAELLADPSGKSKDEVTEAVDHVVRKLISGIQTEAIISTFILCLWLLFAIGGSVYACAYMARRSKVYATNDPYVVNPALTETSDLEKPQEYRQSAAPPYEYPVNKSAPYTIQPRPFPTFSPRAPTAPSGSVRQVDSHAVAESACPGHVRASSHGTLADPSPMDEKRNPFNQPYDEKRNPFSG</sequence>
<feature type="compositionally biased region" description="Polar residues" evidence="11">
    <location>
        <begin position="1"/>
        <end position="10"/>
    </location>
</feature>
<feature type="transmembrane region" description="Helical" evidence="10">
    <location>
        <begin position="329"/>
        <end position="347"/>
    </location>
</feature>
<evidence type="ECO:0000256" key="11">
    <source>
        <dbReference type="SAM" id="MobiDB-lite"/>
    </source>
</evidence>
<keyword evidence="6 10" id="KW-0184">Conjugation</keyword>
<reference evidence="12" key="1">
    <citation type="journal article" date="2020" name="Stud. Mycol.">
        <title>101 Dothideomycetes genomes: a test case for predicting lifestyles and emergence of pathogens.</title>
        <authorList>
            <person name="Haridas S."/>
            <person name="Albert R."/>
            <person name="Binder M."/>
            <person name="Bloem J."/>
            <person name="Labutti K."/>
            <person name="Salamov A."/>
            <person name="Andreopoulos B."/>
            <person name="Baker S."/>
            <person name="Barry K."/>
            <person name="Bills G."/>
            <person name="Bluhm B."/>
            <person name="Cannon C."/>
            <person name="Castanera R."/>
            <person name="Culley D."/>
            <person name="Daum C."/>
            <person name="Ezra D."/>
            <person name="Gonzalez J."/>
            <person name="Henrissat B."/>
            <person name="Kuo A."/>
            <person name="Liang C."/>
            <person name="Lipzen A."/>
            <person name="Lutzoni F."/>
            <person name="Magnuson J."/>
            <person name="Mondo S."/>
            <person name="Nolan M."/>
            <person name="Ohm R."/>
            <person name="Pangilinan J."/>
            <person name="Park H.-J."/>
            <person name="Ramirez L."/>
            <person name="Alfaro M."/>
            <person name="Sun H."/>
            <person name="Tritt A."/>
            <person name="Yoshinaga Y."/>
            <person name="Zwiers L.-H."/>
            <person name="Turgeon B."/>
            <person name="Goodwin S."/>
            <person name="Spatafora J."/>
            <person name="Crous P."/>
            <person name="Grigoriev I."/>
        </authorList>
    </citation>
    <scope>NUCLEOTIDE SEQUENCE</scope>
    <source>
        <strain evidence="12">CBS 119925</strain>
    </source>
</reference>
<evidence type="ECO:0000256" key="1">
    <source>
        <dbReference type="ARBA" id="ARBA00002512"/>
    </source>
</evidence>
<dbReference type="OrthoDB" id="5356111at2759"/>
<feature type="compositionally biased region" description="Basic and acidic residues" evidence="11">
    <location>
        <begin position="737"/>
        <end position="757"/>
    </location>
</feature>
<evidence type="ECO:0000313" key="13">
    <source>
        <dbReference type="Proteomes" id="UP000799440"/>
    </source>
</evidence>
<gene>
    <name evidence="12" type="ORF">M011DRAFT_482282</name>
</gene>
<feature type="region of interest" description="Disordered" evidence="11">
    <location>
        <begin position="655"/>
        <end position="674"/>
    </location>
</feature>
<name>A0A6A6UXD7_9PLEO</name>
<organism evidence="12 13">
    <name type="scientific">Sporormia fimetaria CBS 119925</name>
    <dbReference type="NCBI Taxonomy" id="1340428"/>
    <lineage>
        <taxon>Eukaryota</taxon>
        <taxon>Fungi</taxon>
        <taxon>Dikarya</taxon>
        <taxon>Ascomycota</taxon>
        <taxon>Pezizomycotina</taxon>
        <taxon>Dothideomycetes</taxon>
        <taxon>Pleosporomycetidae</taxon>
        <taxon>Pleosporales</taxon>
        <taxon>Sporormiaceae</taxon>
        <taxon>Sporormia</taxon>
    </lineage>
</organism>
<comment type="similarity">
    <text evidence="3 10">Belongs to the PRM1 family.</text>
</comment>
<evidence type="ECO:0000256" key="5">
    <source>
        <dbReference type="ARBA" id="ARBA00022692"/>
    </source>
</evidence>
<feature type="transmembrane region" description="Helical" evidence="10">
    <location>
        <begin position="413"/>
        <end position="434"/>
    </location>
</feature>
<keyword evidence="4 10" id="KW-1003">Cell membrane</keyword>
<dbReference type="Proteomes" id="UP000799440">
    <property type="component" value="Unassembled WGS sequence"/>
</dbReference>
<evidence type="ECO:0000256" key="3">
    <source>
        <dbReference type="ARBA" id="ARBA00010780"/>
    </source>
</evidence>
<evidence type="ECO:0000256" key="2">
    <source>
        <dbReference type="ARBA" id="ARBA00004651"/>
    </source>
</evidence>
<evidence type="ECO:0000256" key="9">
    <source>
        <dbReference type="ARBA" id="ARBA00023180"/>
    </source>
</evidence>
<keyword evidence="9" id="KW-0325">Glycoprotein</keyword>
<keyword evidence="13" id="KW-1185">Reference proteome</keyword>
<accession>A0A6A6UXD7</accession>
<dbReference type="EMBL" id="MU006626">
    <property type="protein sequence ID" value="KAF2741751.1"/>
    <property type="molecule type" value="Genomic_DNA"/>
</dbReference>
<dbReference type="AlphaFoldDB" id="A0A6A6UXD7"/>
<evidence type="ECO:0000313" key="12">
    <source>
        <dbReference type="EMBL" id="KAF2741751.1"/>
    </source>
</evidence>
<feature type="transmembrane region" description="Helical" evidence="10">
    <location>
        <begin position="610"/>
        <end position="631"/>
    </location>
</feature>
<comment type="subcellular location">
    <subcellularLocation>
        <location evidence="2 10">Cell membrane</location>
        <topology evidence="2 10">Multi-pass membrane protein</topology>
    </subcellularLocation>
</comment>
<comment type="caution">
    <text evidence="10">Lacks conserved residue(s) required for the propagation of feature annotation.</text>
</comment>
<evidence type="ECO:0000256" key="4">
    <source>
        <dbReference type="ARBA" id="ARBA00022475"/>
    </source>
</evidence>
<dbReference type="PANTHER" id="PTHR31030">
    <property type="entry name" value="PLASMA MEMBRANE FUSION PROTEIN PRM1"/>
    <property type="match status" value="1"/>
</dbReference>
<dbReference type="GO" id="GO:0032220">
    <property type="term" value="P:plasma membrane fusion involved in cytogamy"/>
    <property type="evidence" value="ECO:0007669"/>
    <property type="project" value="TreeGrafter"/>
</dbReference>
<keyword evidence="7 10" id="KW-1133">Transmembrane helix</keyword>
<keyword evidence="5 10" id="KW-0812">Transmembrane</keyword>
<feature type="region of interest" description="Disordered" evidence="11">
    <location>
        <begin position="1"/>
        <end position="24"/>
    </location>
</feature>
<protein>
    <recommendedName>
        <fullName evidence="10">Plasma membrane fusion protein PRM1</fullName>
    </recommendedName>
</protein>
<dbReference type="GO" id="GO:0043332">
    <property type="term" value="C:mating projection tip"/>
    <property type="evidence" value="ECO:0007669"/>
    <property type="project" value="UniProtKB-UniRule"/>
</dbReference>
<evidence type="ECO:0000256" key="10">
    <source>
        <dbReference type="RuleBase" id="RU366035"/>
    </source>
</evidence>
<evidence type="ECO:0000256" key="6">
    <source>
        <dbReference type="ARBA" id="ARBA00022971"/>
    </source>
</evidence>
<proteinExistence type="inferred from homology"/>
<dbReference type="GO" id="GO:0005886">
    <property type="term" value="C:plasma membrane"/>
    <property type="evidence" value="ECO:0007669"/>
    <property type="project" value="UniProtKB-SubCell"/>
</dbReference>
<evidence type="ECO:0000256" key="8">
    <source>
        <dbReference type="ARBA" id="ARBA00023136"/>
    </source>
</evidence>
<feature type="region of interest" description="Disordered" evidence="11">
    <location>
        <begin position="687"/>
        <end position="757"/>
    </location>
</feature>
<dbReference type="InterPro" id="IPR026777">
    <property type="entry name" value="PRM1"/>
</dbReference>
<evidence type="ECO:0000256" key="7">
    <source>
        <dbReference type="ARBA" id="ARBA00022989"/>
    </source>
</evidence>
<dbReference type="PANTHER" id="PTHR31030:SF1">
    <property type="entry name" value="PLASMA MEMBRANE FUSION PROTEIN PRM1"/>
    <property type="match status" value="1"/>
</dbReference>
<comment type="function">
    <text evidence="1 10">Involved in cell fusion during mating by stabilizing the plasma membrane fusion event.</text>
</comment>
<feature type="transmembrane region" description="Helical" evidence="10">
    <location>
        <begin position="59"/>
        <end position="79"/>
    </location>
</feature>
<keyword evidence="8 10" id="KW-0472">Membrane</keyword>